<evidence type="ECO:0000259" key="1">
    <source>
        <dbReference type="Pfam" id="PF06985"/>
    </source>
</evidence>
<dbReference type="Pfam" id="PF06985">
    <property type="entry name" value="HET"/>
    <property type="match status" value="1"/>
</dbReference>
<gene>
    <name evidence="3" type="ORF">FUG_LOCUS431550</name>
</gene>
<dbReference type="InterPro" id="IPR010730">
    <property type="entry name" value="HET"/>
</dbReference>
<dbReference type="EMBL" id="CAAKMV010000152">
    <property type="protein sequence ID" value="VIO61418.1"/>
    <property type="molecule type" value="Genomic_DNA"/>
</dbReference>
<feature type="domain" description="Heterokaryon incompatibility" evidence="1">
    <location>
        <begin position="23"/>
        <end position="116"/>
    </location>
</feature>
<dbReference type="InterPro" id="IPR058525">
    <property type="entry name" value="DUF8212"/>
</dbReference>
<proteinExistence type="predicted"/>
<feature type="domain" description="DUF8212" evidence="2">
    <location>
        <begin position="230"/>
        <end position="257"/>
    </location>
</feature>
<dbReference type="AlphaFoldDB" id="A0A4E9EEZ2"/>
<evidence type="ECO:0000259" key="2">
    <source>
        <dbReference type="Pfam" id="PF26640"/>
    </source>
</evidence>
<evidence type="ECO:0000313" key="3">
    <source>
        <dbReference type="EMBL" id="VIO61418.1"/>
    </source>
</evidence>
<accession>A0A4E9EEZ2</accession>
<sequence length="668" mass="76405">MWLLDAKSVRLVFYANEEQTPPYAILSHTWYDDEVSFQDIKSIPTGNDLESKAGWSKIEHACRLTLSFGLSYVWVDTCCIDKSSSAELQEAINSMFRWYKLAQICFAYLSDVSASDDHTAKGSSFRRSRWFKRGWTLQELIAPNEVAFYDKDWKPMFTRGNTVELIEAVTGIRKYLLSNQRRDRRLWTASVAERMSWMDERETTRPEDLAYCLLGIFDINMPMLYGEGPKAFQRLQEEIMKKTDDSSLLCWGYQESHNKWRLEGESLLALHPSSFRLCGDIEPCPLVGFNAPSFSMTQRGLQMEVPLRFDLTHELLVYMILGCSPRLEDGRLDQKNAPKYFVAIPLISTSACDLFDAGEGAQKGEYLRPKWCRPTLVSEKFLSQANTTSIVIRRPSERLDKFQKLPISIAFPTVSVMQDYTILGTYPPQPIGSQLLLIQSSQHVPDVAPPFDLQKKVPAPLSILYSKEHQIMIQINIPTLGDFVVVLGYRAVGWRRSQGMNIWQCLDIKGHVFKSSDTINMEALHTLSITQDFTSLPGVSPILLADRCMYKVGAEIDAYLEFLFTKDHKRSGISNVFISVIRLSGNCHEQEVSHGPEASIFDIVDIEKELKGTDMFRPKMPPSILSCVKEQLKKDFPSRSATYDYGVIPSEKRNEFKKQRSRYFILTE</sequence>
<dbReference type="PANTHER" id="PTHR10622">
    <property type="entry name" value="HET DOMAIN-CONTAINING PROTEIN"/>
    <property type="match status" value="1"/>
</dbReference>
<name>A0A4E9EEZ2_GIBZA</name>
<protein>
    <submittedName>
        <fullName evidence="3">Uncharacterized protein</fullName>
    </submittedName>
</protein>
<organism evidence="3">
    <name type="scientific">Gibberella zeae</name>
    <name type="common">Wheat head blight fungus</name>
    <name type="synonym">Fusarium graminearum</name>
    <dbReference type="NCBI Taxonomy" id="5518"/>
    <lineage>
        <taxon>Eukaryota</taxon>
        <taxon>Fungi</taxon>
        <taxon>Dikarya</taxon>
        <taxon>Ascomycota</taxon>
        <taxon>Pezizomycotina</taxon>
        <taxon>Sordariomycetes</taxon>
        <taxon>Hypocreomycetidae</taxon>
        <taxon>Hypocreales</taxon>
        <taxon>Nectriaceae</taxon>
        <taxon>Fusarium</taxon>
    </lineage>
</organism>
<reference evidence="3" key="1">
    <citation type="submission" date="2019-04" db="EMBL/GenBank/DDBJ databases">
        <authorList>
            <person name="Melise S."/>
            <person name="Noan J."/>
            <person name="Okalmin O."/>
        </authorList>
    </citation>
    <scope>NUCLEOTIDE SEQUENCE</scope>
    <source>
        <strain evidence="3">FN9</strain>
    </source>
</reference>
<dbReference type="PANTHER" id="PTHR10622:SF10">
    <property type="entry name" value="HET DOMAIN-CONTAINING PROTEIN"/>
    <property type="match status" value="1"/>
</dbReference>
<dbReference type="Pfam" id="PF26640">
    <property type="entry name" value="DUF8212"/>
    <property type="match status" value="1"/>
</dbReference>